<reference evidence="2" key="1">
    <citation type="submission" date="2016-11" db="UniProtKB">
        <authorList>
            <consortium name="WormBaseParasite"/>
        </authorList>
    </citation>
    <scope>IDENTIFICATION</scope>
</reference>
<protein>
    <submittedName>
        <fullName evidence="2">Uncharacterized protein</fullName>
    </submittedName>
</protein>
<sequence length="134" mass="14435">MLNSERHYALASHVVISAALYCRRLPLRLCTNPLTLCKTCLIYSGAAEPELRPRSFNSERRLAPITGLELRRLASRRPSSRCLSRWPGTATLLAGGTENLSMVSCCGLRGRAGGRPLPTATAAAADLGFNPLAL</sequence>
<evidence type="ECO:0000313" key="2">
    <source>
        <dbReference type="WBParaSite" id="maker-unitig_28276-snap-gene-0.1-mRNA-1"/>
    </source>
</evidence>
<evidence type="ECO:0000313" key="1">
    <source>
        <dbReference type="Proteomes" id="UP000095280"/>
    </source>
</evidence>
<organism evidence="1 2">
    <name type="scientific">Macrostomum lignano</name>
    <dbReference type="NCBI Taxonomy" id="282301"/>
    <lineage>
        <taxon>Eukaryota</taxon>
        <taxon>Metazoa</taxon>
        <taxon>Spiralia</taxon>
        <taxon>Lophotrochozoa</taxon>
        <taxon>Platyhelminthes</taxon>
        <taxon>Rhabditophora</taxon>
        <taxon>Macrostomorpha</taxon>
        <taxon>Macrostomida</taxon>
        <taxon>Macrostomidae</taxon>
        <taxon>Macrostomum</taxon>
    </lineage>
</organism>
<keyword evidence="1" id="KW-1185">Reference proteome</keyword>
<dbReference type="Proteomes" id="UP000095280">
    <property type="component" value="Unplaced"/>
</dbReference>
<dbReference type="AlphaFoldDB" id="A0A1I8FBK1"/>
<name>A0A1I8FBK1_9PLAT</name>
<accession>A0A1I8FBK1</accession>
<proteinExistence type="predicted"/>
<dbReference type="WBParaSite" id="maker-unitig_28276-snap-gene-0.1-mRNA-1">
    <property type="protein sequence ID" value="maker-unitig_28276-snap-gene-0.1-mRNA-1"/>
    <property type="gene ID" value="maker-unitig_28276-snap-gene-0.1"/>
</dbReference>